<protein>
    <recommendedName>
        <fullName evidence="1">Amidohydrolase-related domain-containing protein</fullName>
    </recommendedName>
</protein>
<accession>A0ABR4N558</accession>
<evidence type="ECO:0000259" key="1">
    <source>
        <dbReference type="Pfam" id="PF01979"/>
    </source>
</evidence>
<proteinExistence type="predicted"/>
<name>A0ABR4N558_9FUNG</name>
<dbReference type="Gene3D" id="3.20.20.140">
    <property type="entry name" value="Metal-dependent hydrolases"/>
    <property type="match status" value="3"/>
</dbReference>
<dbReference type="InterPro" id="IPR011059">
    <property type="entry name" value="Metal-dep_hydrolase_composite"/>
</dbReference>
<gene>
    <name evidence="2" type="ORF">HK105_205950</name>
</gene>
<dbReference type="SUPFAM" id="SSF51338">
    <property type="entry name" value="Composite domain of metallo-dependent hydrolases"/>
    <property type="match status" value="2"/>
</dbReference>
<dbReference type="InterPro" id="IPR006680">
    <property type="entry name" value="Amidohydro-rel"/>
</dbReference>
<dbReference type="SUPFAM" id="SSF51556">
    <property type="entry name" value="Metallo-dependent hydrolases"/>
    <property type="match status" value="1"/>
</dbReference>
<dbReference type="InterPro" id="IPR032466">
    <property type="entry name" value="Metal_Hydrolase"/>
</dbReference>
<feature type="domain" description="Amidohydrolase-related" evidence="1">
    <location>
        <begin position="298"/>
        <end position="469"/>
    </location>
</feature>
<dbReference type="PANTHER" id="PTHR43668:SF5">
    <property type="entry name" value="AMIDOHYDROLASE 3 DOMAIN-CONTAINING PROTEIN"/>
    <property type="match status" value="1"/>
</dbReference>
<reference evidence="2 3" key="1">
    <citation type="submission" date="2023-09" db="EMBL/GenBank/DDBJ databases">
        <title>Pangenome analysis of Batrachochytrium dendrobatidis and related Chytrids.</title>
        <authorList>
            <person name="Yacoub M.N."/>
            <person name="Stajich J.E."/>
            <person name="James T.Y."/>
        </authorList>
    </citation>
    <scope>NUCLEOTIDE SEQUENCE [LARGE SCALE GENOMIC DNA]</scope>
    <source>
        <strain evidence="2 3">JEL0888</strain>
    </source>
</reference>
<dbReference type="InterPro" id="IPR050138">
    <property type="entry name" value="DHOase/Allantoinase_Hydrolase"/>
</dbReference>
<sequence length="888" mass="95544">MDLARRRTAAASPTAAAASDEAFDLGARAADEVVDGLARRRNPRAASGHGGLAAPRAVLIEGATLWDGDGVVHANTDVLLRAGVVHSVGRGLRSSLAAEDLAGATVVPANGRFVTPGLVDMHSHMGLDSWPAVRAHQDVNEGSTTRLTPQLRVIDAFNPWDNAIKIINSGGVTTSLVLPGSRNLMGGEAFAYKHRHVPSNRSEDMLLNAGMGRDDGKKWRWMKMACGENPKNHFGNERPDGPIYPTTRLGEGYLFREKFAAAANLRNQQNDWCERAISAADKHGTAKAHKLIESRFPTDVSLESLVALLRGDIILNVHCYETYDIEAMVRHSHEFGFKIATFHHALEAWQVSDLLAKERIAVAIFDNLHINKADHWGYKQEAYGTSVRAAQALASKGVKVAFKSDHPVLNAQHLIYEAAKAHHYGLSGSLAIQSVTSVPADRIGQGHRLGRVAPGFDADVVIWDRNPLDIGAHPLKVFVDGFETFEHTSFASEIGKPFDPRLDTIKAEIDVEPAEWKCTIPGAGAAFTIENATNILATPESSPSQPGDRIVVENGIVTCLGTCEPKGTVVDAAGFWITPGLVAAGVHLGLEEIMQESITSSGTIEVDPSKISEAPSAKDGLQIGRHLSKELDAAFKAGVTTAVSLLRSTTVVGSDNVVFRTGGSDPVDDIVREERPTRNMGVGLESIGTKGAEMSFGGHIQIARKLLAADNSESLVIKVNDANNIRRLAPMLRDHDVLLGAAESWKHAGRLAGKSVVLQPARCTPATWSTRECIEPSRVPSGYDILKKGGVNFGVSVAEDNIVRDLIWEAGWVVADRHANLTDFEFAKESVSLVSWNLARAYGFESRTHIRVGGAANFVLYDGVPGTLGARVRAVVDGTITECNTQQE</sequence>
<keyword evidence="3" id="KW-1185">Reference proteome</keyword>
<dbReference type="EMBL" id="JADGIZ020000032">
    <property type="protein sequence ID" value="KAL2914599.1"/>
    <property type="molecule type" value="Genomic_DNA"/>
</dbReference>
<dbReference type="Pfam" id="PF01979">
    <property type="entry name" value="Amidohydro_1"/>
    <property type="match status" value="1"/>
</dbReference>
<organism evidence="2 3">
    <name type="scientific">Polyrhizophydium stewartii</name>
    <dbReference type="NCBI Taxonomy" id="2732419"/>
    <lineage>
        <taxon>Eukaryota</taxon>
        <taxon>Fungi</taxon>
        <taxon>Fungi incertae sedis</taxon>
        <taxon>Chytridiomycota</taxon>
        <taxon>Chytridiomycota incertae sedis</taxon>
        <taxon>Chytridiomycetes</taxon>
        <taxon>Rhizophydiales</taxon>
        <taxon>Rhizophydiales incertae sedis</taxon>
        <taxon>Polyrhizophydium</taxon>
    </lineage>
</organism>
<dbReference type="Proteomes" id="UP001527925">
    <property type="component" value="Unassembled WGS sequence"/>
</dbReference>
<comment type="caution">
    <text evidence="2">The sequence shown here is derived from an EMBL/GenBank/DDBJ whole genome shotgun (WGS) entry which is preliminary data.</text>
</comment>
<evidence type="ECO:0000313" key="2">
    <source>
        <dbReference type="EMBL" id="KAL2914599.1"/>
    </source>
</evidence>
<dbReference type="PANTHER" id="PTHR43668">
    <property type="entry name" value="ALLANTOINASE"/>
    <property type="match status" value="1"/>
</dbReference>
<evidence type="ECO:0000313" key="3">
    <source>
        <dbReference type="Proteomes" id="UP001527925"/>
    </source>
</evidence>